<evidence type="ECO:0000313" key="2">
    <source>
        <dbReference type="EMBL" id="CAE8594236.1"/>
    </source>
</evidence>
<feature type="non-terminal residue" evidence="2">
    <location>
        <position position="1"/>
    </location>
</feature>
<feature type="non-terminal residue" evidence="2">
    <location>
        <position position="143"/>
    </location>
</feature>
<feature type="region of interest" description="Disordered" evidence="1">
    <location>
        <begin position="1"/>
        <end position="35"/>
    </location>
</feature>
<proteinExistence type="predicted"/>
<dbReference type="EMBL" id="CAJNNV010006898">
    <property type="protein sequence ID" value="CAE8594236.1"/>
    <property type="molecule type" value="Genomic_DNA"/>
</dbReference>
<sequence length="143" mass="15208">SASLDVTFGGARGWRPRSESSSPTDDAPFAMRPKGGIAPGRADLFEGFLEDVDATQDGPGLYAIIHEGTFLSGSVAVPADKDVLQILPAGTEVWVLEVALREEESRVRGRIGSPAGWISLLDTKTGYRWAERRAPAAPAAKSE</sequence>
<protein>
    <submittedName>
        <fullName evidence="2">Uncharacterized protein</fullName>
    </submittedName>
</protein>
<keyword evidence="3" id="KW-1185">Reference proteome</keyword>
<comment type="caution">
    <text evidence="2">The sequence shown here is derived from an EMBL/GenBank/DDBJ whole genome shotgun (WGS) entry which is preliminary data.</text>
</comment>
<evidence type="ECO:0000313" key="3">
    <source>
        <dbReference type="Proteomes" id="UP000654075"/>
    </source>
</evidence>
<gene>
    <name evidence="2" type="ORF">PGLA1383_LOCUS12800</name>
</gene>
<dbReference type="AlphaFoldDB" id="A0A813DZT9"/>
<reference evidence="2" key="1">
    <citation type="submission" date="2021-02" db="EMBL/GenBank/DDBJ databases">
        <authorList>
            <person name="Dougan E. K."/>
            <person name="Rhodes N."/>
            <person name="Thang M."/>
            <person name="Chan C."/>
        </authorList>
    </citation>
    <scope>NUCLEOTIDE SEQUENCE</scope>
</reference>
<organism evidence="2 3">
    <name type="scientific">Polarella glacialis</name>
    <name type="common">Dinoflagellate</name>
    <dbReference type="NCBI Taxonomy" id="89957"/>
    <lineage>
        <taxon>Eukaryota</taxon>
        <taxon>Sar</taxon>
        <taxon>Alveolata</taxon>
        <taxon>Dinophyceae</taxon>
        <taxon>Suessiales</taxon>
        <taxon>Suessiaceae</taxon>
        <taxon>Polarella</taxon>
    </lineage>
</organism>
<evidence type="ECO:0000256" key="1">
    <source>
        <dbReference type="SAM" id="MobiDB-lite"/>
    </source>
</evidence>
<dbReference type="OrthoDB" id="415973at2759"/>
<accession>A0A813DZT9</accession>
<dbReference type="Proteomes" id="UP000654075">
    <property type="component" value="Unassembled WGS sequence"/>
</dbReference>
<name>A0A813DZT9_POLGL</name>